<feature type="transmembrane region" description="Helical" evidence="8">
    <location>
        <begin position="87"/>
        <end position="107"/>
    </location>
</feature>
<comment type="similarity">
    <text evidence="2 7">Belongs to the cytochrome c oxidase subunit 3 family.</text>
</comment>
<gene>
    <name evidence="10" type="ORF">AXE80_01775</name>
</gene>
<dbReference type="GO" id="GO:0005886">
    <property type="term" value="C:plasma membrane"/>
    <property type="evidence" value="ECO:0007669"/>
    <property type="project" value="UniProtKB-SubCell"/>
</dbReference>
<dbReference type="InterPro" id="IPR035973">
    <property type="entry name" value="Cyt_c_oxidase_su3-like_sf"/>
</dbReference>
<dbReference type="PROSITE" id="PS50253">
    <property type="entry name" value="COX3"/>
    <property type="match status" value="1"/>
</dbReference>
<keyword evidence="6 8" id="KW-0472">Membrane</keyword>
<dbReference type="PANTHER" id="PTHR11403:SF2">
    <property type="entry name" value="CYTOCHROME BO(3) UBIQUINOL OXIDASE SUBUNIT 3"/>
    <property type="match status" value="1"/>
</dbReference>
<keyword evidence="5 8" id="KW-1133">Transmembrane helix</keyword>
<dbReference type="Pfam" id="PF00510">
    <property type="entry name" value="COX3"/>
    <property type="match status" value="1"/>
</dbReference>
<dbReference type="EMBL" id="CP014224">
    <property type="protein sequence ID" value="ANW95102.1"/>
    <property type="molecule type" value="Genomic_DNA"/>
</dbReference>
<dbReference type="AlphaFoldDB" id="A0A1B1Y2V1"/>
<dbReference type="GO" id="GO:0019646">
    <property type="term" value="P:aerobic electron transport chain"/>
    <property type="evidence" value="ECO:0007669"/>
    <property type="project" value="InterPro"/>
</dbReference>
<dbReference type="InterPro" id="IPR013833">
    <property type="entry name" value="Cyt_c_oxidase_su3_a-hlx"/>
</dbReference>
<feature type="domain" description="Heme-copper oxidase subunit III family profile" evidence="9">
    <location>
        <begin position="1"/>
        <end position="195"/>
    </location>
</feature>
<keyword evidence="3" id="KW-1003">Cell membrane</keyword>
<reference evidence="10 11" key="1">
    <citation type="submission" date="2016-02" db="EMBL/GenBank/DDBJ databases">
        <authorList>
            <person name="Wen L."/>
            <person name="He K."/>
            <person name="Yang H."/>
        </authorList>
    </citation>
    <scope>NUCLEOTIDE SEQUENCE [LARGE SCALE GENOMIC DNA]</scope>
    <source>
        <strain evidence="10 11">CZ1127</strain>
    </source>
</reference>
<evidence type="ECO:0000256" key="8">
    <source>
        <dbReference type="SAM" id="Phobius"/>
    </source>
</evidence>
<evidence type="ECO:0000256" key="3">
    <source>
        <dbReference type="ARBA" id="ARBA00022475"/>
    </source>
</evidence>
<dbReference type="InterPro" id="IPR000298">
    <property type="entry name" value="Cyt_c_oxidase-like_su3"/>
</dbReference>
<feature type="transmembrane region" description="Helical" evidence="8">
    <location>
        <begin position="21"/>
        <end position="43"/>
    </location>
</feature>
<name>A0A1B1Y2V1_9FLAO</name>
<evidence type="ECO:0000256" key="4">
    <source>
        <dbReference type="ARBA" id="ARBA00022692"/>
    </source>
</evidence>
<evidence type="ECO:0000313" key="10">
    <source>
        <dbReference type="EMBL" id="ANW95102.1"/>
    </source>
</evidence>
<dbReference type="InterPro" id="IPR024791">
    <property type="entry name" value="Cyt_c/ubiquinol_Oxase_su3"/>
</dbReference>
<dbReference type="Gene3D" id="1.20.120.80">
    <property type="entry name" value="Cytochrome c oxidase, subunit III, four-helix bundle"/>
    <property type="match status" value="1"/>
</dbReference>
<keyword evidence="11" id="KW-1185">Reference proteome</keyword>
<dbReference type="SUPFAM" id="SSF81452">
    <property type="entry name" value="Cytochrome c oxidase subunit III-like"/>
    <property type="match status" value="1"/>
</dbReference>
<dbReference type="GO" id="GO:0004129">
    <property type="term" value="F:cytochrome-c oxidase activity"/>
    <property type="evidence" value="ECO:0007669"/>
    <property type="project" value="InterPro"/>
</dbReference>
<comment type="subcellular location">
    <subcellularLocation>
        <location evidence="1 7">Cell membrane</location>
        <topology evidence="1 7">Multi-pass membrane protein</topology>
    </subcellularLocation>
</comment>
<feature type="transmembrane region" description="Helical" evidence="8">
    <location>
        <begin position="127"/>
        <end position="155"/>
    </location>
</feature>
<dbReference type="PANTHER" id="PTHR11403">
    <property type="entry name" value="CYTOCHROME C OXIDASE SUBUNIT III"/>
    <property type="match status" value="1"/>
</dbReference>
<evidence type="ECO:0000259" key="9">
    <source>
        <dbReference type="PROSITE" id="PS50253"/>
    </source>
</evidence>
<evidence type="ECO:0000256" key="7">
    <source>
        <dbReference type="RuleBase" id="RU003376"/>
    </source>
</evidence>
<evidence type="ECO:0000256" key="2">
    <source>
        <dbReference type="ARBA" id="ARBA00010581"/>
    </source>
</evidence>
<evidence type="ECO:0000256" key="6">
    <source>
        <dbReference type="ARBA" id="ARBA00023136"/>
    </source>
</evidence>
<dbReference type="Proteomes" id="UP000092967">
    <property type="component" value="Chromosome"/>
</dbReference>
<dbReference type="KEGG" id="wfu:AXE80_01775"/>
<evidence type="ECO:0000256" key="5">
    <source>
        <dbReference type="ARBA" id="ARBA00022989"/>
    </source>
</evidence>
<accession>A0A1B1Y2V1</accession>
<keyword evidence="4 7" id="KW-0812">Transmembrane</keyword>
<proteinExistence type="inferred from homology"/>
<feature type="transmembrane region" description="Helical" evidence="8">
    <location>
        <begin position="175"/>
        <end position="193"/>
    </location>
</feature>
<dbReference type="OrthoDB" id="679789at2"/>
<dbReference type="CDD" id="cd00386">
    <property type="entry name" value="Heme_Cu_Oxidase_III_like"/>
    <property type="match status" value="1"/>
</dbReference>
<protein>
    <submittedName>
        <fullName evidence="10">Cytochrome oxidase subunit III</fullName>
    </submittedName>
</protein>
<sequence length="195" mass="22002">MENKMTLDQELNVARRKTAKPMLWISMVSMTMMFAGLVSAYVISSNREDWVSFELPTSLVTSTILILVSSLTMHAALIAVKKQKSNISSILLVITLLLGIGFVLSQVNSFSELKQYGLFFTGPKSLISSSMLMVIVFTHLLHIFAALIVLVVMTIRQLLGKYNNGNTLGFELGSIFWHFLDLLWIILFCFFYFNT</sequence>
<evidence type="ECO:0000256" key="1">
    <source>
        <dbReference type="ARBA" id="ARBA00004651"/>
    </source>
</evidence>
<dbReference type="STRING" id="1790137.AXE80_01775"/>
<evidence type="ECO:0000313" key="11">
    <source>
        <dbReference type="Proteomes" id="UP000092967"/>
    </source>
</evidence>
<feature type="transmembrane region" description="Helical" evidence="8">
    <location>
        <begin position="55"/>
        <end position="80"/>
    </location>
</feature>
<organism evidence="10 11">
    <name type="scientific">Wenyingzhuangia fucanilytica</name>
    <dbReference type="NCBI Taxonomy" id="1790137"/>
    <lineage>
        <taxon>Bacteria</taxon>
        <taxon>Pseudomonadati</taxon>
        <taxon>Bacteroidota</taxon>
        <taxon>Flavobacteriia</taxon>
        <taxon>Flavobacteriales</taxon>
        <taxon>Flavobacteriaceae</taxon>
        <taxon>Wenyingzhuangia</taxon>
    </lineage>
</organism>